<organism evidence="1">
    <name type="scientific">viral metagenome</name>
    <dbReference type="NCBI Taxonomy" id="1070528"/>
    <lineage>
        <taxon>unclassified sequences</taxon>
        <taxon>metagenomes</taxon>
        <taxon>organismal metagenomes</taxon>
    </lineage>
</organism>
<dbReference type="EMBL" id="MN738791">
    <property type="protein sequence ID" value="QHT37219.1"/>
    <property type="molecule type" value="Genomic_DNA"/>
</dbReference>
<protein>
    <submittedName>
        <fullName evidence="1">Uncharacterized protein</fullName>
    </submittedName>
</protein>
<evidence type="ECO:0000313" key="1">
    <source>
        <dbReference type="EMBL" id="QHT37219.1"/>
    </source>
</evidence>
<sequence length="60" mass="7260">MNDDEKLSYIIKTLDKISKRIESIENHTKQMTAHINFINKVYLKYKNIMDYIHSLLFNKN</sequence>
<accession>A0A6C0F9H5</accession>
<proteinExistence type="predicted"/>
<name>A0A6C0F9H5_9ZZZZ</name>
<dbReference type="AlphaFoldDB" id="A0A6C0F9H5"/>
<reference evidence="1" key="1">
    <citation type="journal article" date="2020" name="Nature">
        <title>Giant virus diversity and host interactions through global metagenomics.</title>
        <authorList>
            <person name="Schulz F."/>
            <person name="Roux S."/>
            <person name="Paez-Espino D."/>
            <person name="Jungbluth S."/>
            <person name="Walsh D.A."/>
            <person name="Denef V.J."/>
            <person name="McMahon K.D."/>
            <person name="Konstantinidis K.T."/>
            <person name="Eloe-Fadrosh E.A."/>
            <person name="Kyrpides N.C."/>
            <person name="Woyke T."/>
        </authorList>
    </citation>
    <scope>NUCLEOTIDE SEQUENCE</scope>
    <source>
        <strain evidence="1">GVMAG-S-ERX555967-131</strain>
    </source>
</reference>